<gene>
    <name evidence="3" type="ORF">I2H38_07025</name>
</gene>
<dbReference type="Proteomes" id="UP000599312">
    <property type="component" value="Unassembled WGS sequence"/>
</dbReference>
<dbReference type="CDD" id="cd00279">
    <property type="entry name" value="YlxR"/>
    <property type="match status" value="1"/>
</dbReference>
<dbReference type="Gene3D" id="3.30.1330.30">
    <property type="match status" value="1"/>
</dbReference>
<evidence type="ECO:0000313" key="3">
    <source>
        <dbReference type="EMBL" id="MBF9233131.1"/>
    </source>
</evidence>
<evidence type="ECO:0000259" key="2">
    <source>
        <dbReference type="Pfam" id="PF04296"/>
    </source>
</evidence>
<dbReference type="InterPro" id="IPR035931">
    <property type="entry name" value="YlxR-like_sf"/>
</dbReference>
<dbReference type="PANTHER" id="PTHR34215">
    <property type="entry name" value="BLL0784 PROTEIN"/>
    <property type="match status" value="1"/>
</dbReference>
<protein>
    <submittedName>
        <fullName evidence="3">RNA-binding protein</fullName>
    </submittedName>
</protein>
<reference evidence="3" key="1">
    <citation type="submission" date="2020-11" db="EMBL/GenBank/DDBJ databases">
        <authorList>
            <person name="Kim M.K."/>
        </authorList>
    </citation>
    <scope>NUCLEOTIDE SEQUENCE</scope>
    <source>
        <strain evidence="3">BT350</strain>
    </source>
</reference>
<dbReference type="NCBIfam" id="NF006622">
    <property type="entry name" value="PRK09190.1"/>
    <property type="match status" value="1"/>
</dbReference>
<dbReference type="SUPFAM" id="SSF55315">
    <property type="entry name" value="L30e-like"/>
    <property type="match status" value="1"/>
</dbReference>
<dbReference type="Gene3D" id="3.30.1230.10">
    <property type="entry name" value="YlxR-like"/>
    <property type="match status" value="1"/>
</dbReference>
<dbReference type="AlphaFoldDB" id="A0A931BKX5"/>
<comment type="caution">
    <text evidence="3">The sequence shown here is derived from an EMBL/GenBank/DDBJ whole genome shotgun (WGS) entry which is preliminary data.</text>
</comment>
<dbReference type="Pfam" id="PF04296">
    <property type="entry name" value="YlxR"/>
    <property type="match status" value="1"/>
</dbReference>
<sequence>MPARTEPVPRHEPERTCIVTRTAQPSAGLIRFVLSPDHQVVFDLKHKLPGRGVWVTARSDLVEEAVKRRLFARAFKAEVKVSGTLAADIEQVLRDDLRQSLAMANKAGAVVTGFGKVESAILEKPLAALIHAAEAAEDGRRKIANQLRKRLGEAISSVPVILDLSNDELGLALGRSHVIHAALVAGAGSDGFLNRWHRYRSYCGTDADQAGLETETGEPTNLKPQDIEAE</sequence>
<evidence type="ECO:0000313" key="4">
    <source>
        <dbReference type="Proteomes" id="UP000599312"/>
    </source>
</evidence>
<dbReference type="PANTHER" id="PTHR34215:SF1">
    <property type="entry name" value="YLXR DOMAIN-CONTAINING PROTEIN"/>
    <property type="match status" value="1"/>
</dbReference>
<feature type="domain" description="YlxR" evidence="2">
    <location>
        <begin position="15"/>
        <end position="88"/>
    </location>
</feature>
<accession>A0A931BKX5</accession>
<keyword evidence="4" id="KW-1185">Reference proteome</keyword>
<dbReference type="SUPFAM" id="SSF64376">
    <property type="entry name" value="YlxR-like"/>
    <property type="match status" value="1"/>
</dbReference>
<evidence type="ECO:0000256" key="1">
    <source>
        <dbReference type="SAM" id="MobiDB-lite"/>
    </source>
</evidence>
<proteinExistence type="predicted"/>
<feature type="region of interest" description="Disordered" evidence="1">
    <location>
        <begin position="210"/>
        <end position="230"/>
    </location>
</feature>
<name>A0A931BKX5_9HYPH</name>
<dbReference type="EMBL" id="JADQDO010000002">
    <property type="protein sequence ID" value="MBF9233131.1"/>
    <property type="molecule type" value="Genomic_DNA"/>
</dbReference>
<dbReference type="InterPro" id="IPR037465">
    <property type="entry name" value="YlxR"/>
</dbReference>
<dbReference type="InterPro" id="IPR007393">
    <property type="entry name" value="YlxR_dom"/>
</dbReference>
<organism evidence="3 4">
    <name type="scientific">Microvirga alba</name>
    <dbReference type="NCBI Taxonomy" id="2791025"/>
    <lineage>
        <taxon>Bacteria</taxon>
        <taxon>Pseudomonadati</taxon>
        <taxon>Pseudomonadota</taxon>
        <taxon>Alphaproteobacteria</taxon>
        <taxon>Hyphomicrobiales</taxon>
        <taxon>Methylobacteriaceae</taxon>
        <taxon>Microvirga</taxon>
    </lineage>
</organism>
<dbReference type="InterPro" id="IPR029064">
    <property type="entry name" value="Ribosomal_eL30-like_sf"/>
</dbReference>